<name>A0A6C0EKY8_9ZZZZ</name>
<dbReference type="InterPro" id="IPR017905">
    <property type="entry name" value="ERV/ALR_sulphydryl_oxidase"/>
</dbReference>
<keyword evidence="5" id="KW-0560">Oxidoreductase</keyword>
<dbReference type="EMBL" id="MN738877">
    <property type="protein sequence ID" value="QHT29402.1"/>
    <property type="molecule type" value="Genomic_DNA"/>
</dbReference>
<dbReference type="PANTHER" id="PTHR12645:SF0">
    <property type="entry name" value="FAD-LINKED SULFHYDRYL OXIDASE ALR"/>
    <property type="match status" value="1"/>
</dbReference>
<dbReference type="InterPro" id="IPR039799">
    <property type="entry name" value="ALR/ERV"/>
</dbReference>
<dbReference type="PANTHER" id="PTHR12645">
    <property type="entry name" value="ALR/ERV"/>
    <property type="match status" value="1"/>
</dbReference>
<dbReference type="SUPFAM" id="SSF69000">
    <property type="entry name" value="FAD-dependent thiol oxidase"/>
    <property type="match status" value="1"/>
</dbReference>
<evidence type="ECO:0000313" key="8">
    <source>
        <dbReference type="EMBL" id="QHT29402.1"/>
    </source>
</evidence>
<dbReference type="GO" id="GO:0016971">
    <property type="term" value="F:flavin-dependent sulfhydryl oxidase activity"/>
    <property type="evidence" value="ECO:0007669"/>
    <property type="project" value="InterPro"/>
</dbReference>
<organism evidence="8">
    <name type="scientific">viral metagenome</name>
    <dbReference type="NCBI Taxonomy" id="1070528"/>
    <lineage>
        <taxon>unclassified sequences</taxon>
        <taxon>metagenomes</taxon>
        <taxon>organismal metagenomes</taxon>
    </lineage>
</organism>
<sequence length="168" mass="19708">MYATASEYLGLYQQPRSTLFQKQYVSHPSHTVTPPVKEHFVDMTWKEEHISGTANPDIWGPPYWFSLHVSATHYPENPSPIVRERMKNRILAIPYEIPCAGCRPHASAFIEQKRNELDSIVSNRHSLGRFFVDFHNKVNERYGKPKWTYEQAYAYYSGNTRVRHMGYK</sequence>
<dbReference type="PROSITE" id="PS51324">
    <property type="entry name" value="ERV_ALR"/>
    <property type="match status" value="1"/>
</dbReference>
<dbReference type="GO" id="GO:0005739">
    <property type="term" value="C:mitochondrion"/>
    <property type="evidence" value="ECO:0007669"/>
    <property type="project" value="TreeGrafter"/>
</dbReference>
<evidence type="ECO:0000256" key="2">
    <source>
        <dbReference type="ARBA" id="ARBA00012512"/>
    </source>
</evidence>
<dbReference type="EC" id="1.8.3.2" evidence="2"/>
<dbReference type="Pfam" id="PF04777">
    <property type="entry name" value="Evr1_Alr"/>
    <property type="match status" value="1"/>
</dbReference>
<keyword evidence="4" id="KW-0274">FAD</keyword>
<proteinExistence type="predicted"/>
<keyword evidence="6" id="KW-1015">Disulfide bond</keyword>
<feature type="domain" description="ERV/ALR sulfhydryl oxidase" evidence="7">
    <location>
        <begin position="52"/>
        <end position="156"/>
    </location>
</feature>
<evidence type="ECO:0000256" key="6">
    <source>
        <dbReference type="ARBA" id="ARBA00023157"/>
    </source>
</evidence>
<evidence type="ECO:0000256" key="4">
    <source>
        <dbReference type="ARBA" id="ARBA00022827"/>
    </source>
</evidence>
<evidence type="ECO:0000259" key="7">
    <source>
        <dbReference type="PROSITE" id="PS51324"/>
    </source>
</evidence>
<evidence type="ECO:0000256" key="3">
    <source>
        <dbReference type="ARBA" id="ARBA00022630"/>
    </source>
</evidence>
<protein>
    <recommendedName>
        <fullName evidence="2">thiol oxidase</fullName>
        <ecNumber evidence="2">1.8.3.2</ecNumber>
    </recommendedName>
</protein>
<evidence type="ECO:0000256" key="1">
    <source>
        <dbReference type="ARBA" id="ARBA00001974"/>
    </source>
</evidence>
<dbReference type="AlphaFoldDB" id="A0A6C0EKY8"/>
<accession>A0A6C0EKY8</accession>
<dbReference type="InterPro" id="IPR036774">
    <property type="entry name" value="ERV/ALR_sulphydryl_oxid_sf"/>
</dbReference>
<keyword evidence="3" id="KW-0285">Flavoprotein</keyword>
<reference evidence="8" key="1">
    <citation type="journal article" date="2020" name="Nature">
        <title>Giant virus diversity and host interactions through global metagenomics.</title>
        <authorList>
            <person name="Schulz F."/>
            <person name="Roux S."/>
            <person name="Paez-Espino D."/>
            <person name="Jungbluth S."/>
            <person name="Walsh D.A."/>
            <person name="Denef V.J."/>
            <person name="McMahon K.D."/>
            <person name="Konstantinidis K.T."/>
            <person name="Eloe-Fadrosh E.A."/>
            <person name="Kyrpides N.C."/>
            <person name="Woyke T."/>
        </authorList>
    </citation>
    <scope>NUCLEOTIDE SEQUENCE</scope>
    <source>
        <strain evidence="8">GVMAG-M-3300005589-24</strain>
    </source>
</reference>
<evidence type="ECO:0000256" key="5">
    <source>
        <dbReference type="ARBA" id="ARBA00023002"/>
    </source>
</evidence>
<dbReference type="GO" id="GO:0050660">
    <property type="term" value="F:flavin adenine dinucleotide binding"/>
    <property type="evidence" value="ECO:0007669"/>
    <property type="project" value="TreeGrafter"/>
</dbReference>
<dbReference type="Gene3D" id="1.20.120.310">
    <property type="entry name" value="ERV/ALR sulfhydryl oxidase domain"/>
    <property type="match status" value="1"/>
</dbReference>
<comment type="cofactor">
    <cofactor evidence="1">
        <name>FAD</name>
        <dbReference type="ChEBI" id="CHEBI:57692"/>
    </cofactor>
</comment>